<name>A0A0C3HHD3_OIDMZ</name>
<dbReference type="InterPro" id="IPR010730">
    <property type="entry name" value="HET"/>
</dbReference>
<sequence length="223" mass="25334">MRLLNTSTLALHEFFGNAIPHYAILSHRWGTEEVSLQDLRDGKCSGMKGFSKIEKLCERAAADGWHYAWMDSCCIDKTSSAELSEAINSMFQWYKQSTVCYVYLSDVASDPNFPWSGPIQASFRKSSWWGRGWTLQELIAPERVIFHDKKWMEIGTKTSLETVISAITGISRPHLRDHTTASVAQIMSWASRRETTRVEDIAYSLMGLFHVNMPPLYGEGTRA</sequence>
<accession>A0A0C3HHD3</accession>
<dbReference type="OrthoDB" id="20872at2759"/>
<evidence type="ECO:0000259" key="1">
    <source>
        <dbReference type="Pfam" id="PF06985"/>
    </source>
</evidence>
<dbReference type="AlphaFoldDB" id="A0A0C3HHD3"/>
<proteinExistence type="predicted"/>
<gene>
    <name evidence="2" type="ORF">OIDMADRAFT_80650</name>
</gene>
<reference evidence="3" key="2">
    <citation type="submission" date="2015-01" db="EMBL/GenBank/DDBJ databases">
        <title>Evolutionary Origins and Diversification of the Mycorrhizal Mutualists.</title>
        <authorList>
            <consortium name="DOE Joint Genome Institute"/>
            <consortium name="Mycorrhizal Genomics Consortium"/>
            <person name="Kohler A."/>
            <person name="Kuo A."/>
            <person name="Nagy L.G."/>
            <person name="Floudas D."/>
            <person name="Copeland A."/>
            <person name="Barry K.W."/>
            <person name="Cichocki N."/>
            <person name="Veneault-Fourrey C."/>
            <person name="LaButti K."/>
            <person name="Lindquist E.A."/>
            <person name="Lipzen A."/>
            <person name="Lundell T."/>
            <person name="Morin E."/>
            <person name="Murat C."/>
            <person name="Riley R."/>
            <person name="Ohm R."/>
            <person name="Sun H."/>
            <person name="Tunlid A."/>
            <person name="Henrissat B."/>
            <person name="Grigoriev I.V."/>
            <person name="Hibbett D.S."/>
            <person name="Martin F."/>
        </authorList>
    </citation>
    <scope>NUCLEOTIDE SEQUENCE [LARGE SCALE GENOMIC DNA]</scope>
    <source>
        <strain evidence="3">Zn</strain>
    </source>
</reference>
<dbReference type="InParanoid" id="A0A0C3HHD3"/>
<evidence type="ECO:0000313" key="3">
    <source>
        <dbReference type="Proteomes" id="UP000054321"/>
    </source>
</evidence>
<dbReference type="Pfam" id="PF06985">
    <property type="entry name" value="HET"/>
    <property type="match status" value="1"/>
</dbReference>
<dbReference type="EMBL" id="KN832870">
    <property type="protein sequence ID" value="KIN07591.1"/>
    <property type="molecule type" value="Genomic_DNA"/>
</dbReference>
<keyword evidence="3" id="KW-1185">Reference proteome</keyword>
<dbReference type="HOGENOM" id="CLU_000288_138_0_1"/>
<protein>
    <recommendedName>
        <fullName evidence="1">Heterokaryon incompatibility domain-containing protein</fullName>
    </recommendedName>
</protein>
<feature type="domain" description="Heterokaryon incompatibility" evidence="1">
    <location>
        <begin position="22"/>
        <end position="110"/>
    </location>
</feature>
<feature type="non-terminal residue" evidence="2">
    <location>
        <position position="223"/>
    </location>
</feature>
<reference evidence="2 3" key="1">
    <citation type="submission" date="2014-04" db="EMBL/GenBank/DDBJ databases">
        <authorList>
            <consortium name="DOE Joint Genome Institute"/>
            <person name="Kuo A."/>
            <person name="Martino E."/>
            <person name="Perotto S."/>
            <person name="Kohler A."/>
            <person name="Nagy L.G."/>
            <person name="Floudas D."/>
            <person name="Copeland A."/>
            <person name="Barry K.W."/>
            <person name="Cichocki N."/>
            <person name="Veneault-Fourrey C."/>
            <person name="LaButti K."/>
            <person name="Lindquist E.A."/>
            <person name="Lipzen A."/>
            <person name="Lundell T."/>
            <person name="Morin E."/>
            <person name="Murat C."/>
            <person name="Sun H."/>
            <person name="Tunlid A."/>
            <person name="Henrissat B."/>
            <person name="Grigoriev I.V."/>
            <person name="Hibbett D.S."/>
            <person name="Martin F."/>
            <person name="Nordberg H.P."/>
            <person name="Cantor M.N."/>
            <person name="Hua S.X."/>
        </authorList>
    </citation>
    <scope>NUCLEOTIDE SEQUENCE [LARGE SCALE GENOMIC DNA]</scope>
    <source>
        <strain evidence="2 3">Zn</strain>
    </source>
</reference>
<evidence type="ECO:0000313" key="2">
    <source>
        <dbReference type="EMBL" id="KIN07591.1"/>
    </source>
</evidence>
<dbReference type="Proteomes" id="UP000054321">
    <property type="component" value="Unassembled WGS sequence"/>
</dbReference>
<organism evidence="2 3">
    <name type="scientific">Oidiodendron maius (strain Zn)</name>
    <dbReference type="NCBI Taxonomy" id="913774"/>
    <lineage>
        <taxon>Eukaryota</taxon>
        <taxon>Fungi</taxon>
        <taxon>Dikarya</taxon>
        <taxon>Ascomycota</taxon>
        <taxon>Pezizomycotina</taxon>
        <taxon>Leotiomycetes</taxon>
        <taxon>Leotiomycetes incertae sedis</taxon>
        <taxon>Myxotrichaceae</taxon>
        <taxon>Oidiodendron</taxon>
    </lineage>
</organism>
<dbReference type="PANTHER" id="PTHR10622">
    <property type="entry name" value="HET DOMAIN-CONTAINING PROTEIN"/>
    <property type="match status" value="1"/>
</dbReference>
<dbReference type="PANTHER" id="PTHR10622:SF10">
    <property type="entry name" value="HET DOMAIN-CONTAINING PROTEIN"/>
    <property type="match status" value="1"/>
</dbReference>